<evidence type="ECO:0000259" key="3">
    <source>
        <dbReference type="PROSITE" id="PS50279"/>
    </source>
</evidence>
<organism evidence="4 5">
    <name type="scientific">Mizuhopecten yessoensis</name>
    <name type="common">Japanese scallop</name>
    <name type="synonym">Patinopecten yessoensis</name>
    <dbReference type="NCBI Taxonomy" id="6573"/>
    <lineage>
        <taxon>Eukaryota</taxon>
        <taxon>Metazoa</taxon>
        <taxon>Spiralia</taxon>
        <taxon>Lophotrochozoa</taxon>
        <taxon>Mollusca</taxon>
        <taxon>Bivalvia</taxon>
        <taxon>Autobranchia</taxon>
        <taxon>Pteriomorphia</taxon>
        <taxon>Pectinida</taxon>
        <taxon>Pectinoidea</taxon>
        <taxon>Pectinidae</taxon>
        <taxon>Mizuhopecten</taxon>
    </lineage>
</organism>
<dbReference type="PANTHER" id="PTHR10083">
    <property type="entry name" value="KUNITZ-TYPE PROTEASE INHIBITOR-RELATED"/>
    <property type="match status" value="1"/>
</dbReference>
<dbReference type="GO" id="GO:0005615">
    <property type="term" value="C:extracellular space"/>
    <property type="evidence" value="ECO:0007669"/>
    <property type="project" value="TreeGrafter"/>
</dbReference>
<dbReference type="CDD" id="cd22593">
    <property type="entry name" value="Kunitz_conkunitzin"/>
    <property type="match status" value="1"/>
</dbReference>
<gene>
    <name evidence="4" type="ORF">KP79_PYT19187</name>
</gene>
<dbReference type="Gene3D" id="4.10.410.10">
    <property type="entry name" value="Pancreatic trypsin inhibitor Kunitz domain"/>
    <property type="match status" value="1"/>
</dbReference>
<dbReference type="AlphaFoldDB" id="A0A210PZ59"/>
<dbReference type="InterPro" id="IPR002223">
    <property type="entry name" value="Kunitz_BPTI"/>
</dbReference>
<evidence type="ECO:0000256" key="2">
    <source>
        <dbReference type="SAM" id="SignalP"/>
    </source>
</evidence>
<sequence length="79" mass="8717">MKSCTLALVVLVTLSVIQLTVARKPVCLLPPVAGRGNLAKTRYYWDTAASRCRRFTFKGFGGNGNRFVTMLDCMASCRN</sequence>
<dbReference type="InterPro" id="IPR036880">
    <property type="entry name" value="Kunitz_BPTI_sf"/>
</dbReference>
<keyword evidence="5" id="KW-1185">Reference proteome</keyword>
<feature type="domain" description="BPTI/Kunitz inhibitor" evidence="3">
    <location>
        <begin position="27"/>
        <end position="77"/>
    </location>
</feature>
<dbReference type="PROSITE" id="PS50279">
    <property type="entry name" value="BPTI_KUNITZ_2"/>
    <property type="match status" value="1"/>
</dbReference>
<keyword evidence="2" id="KW-0732">Signal</keyword>
<dbReference type="GO" id="GO:0004867">
    <property type="term" value="F:serine-type endopeptidase inhibitor activity"/>
    <property type="evidence" value="ECO:0007669"/>
    <property type="project" value="InterPro"/>
</dbReference>
<evidence type="ECO:0000256" key="1">
    <source>
        <dbReference type="ARBA" id="ARBA00023157"/>
    </source>
</evidence>
<dbReference type="PANTHER" id="PTHR10083:SF374">
    <property type="entry name" value="BPTI_KUNITZ INHIBITOR DOMAIN-CONTAINING PROTEIN"/>
    <property type="match status" value="1"/>
</dbReference>
<keyword evidence="1" id="KW-1015">Disulfide bond</keyword>
<dbReference type="InterPro" id="IPR050098">
    <property type="entry name" value="TFPI/VKTCI-like"/>
</dbReference>
<feature type="chain" id="PRO_5012080856" evidence="2">
    <location>
        <begin position="23"/>
        <end position="79"/>
    </location>
</feature>
<accession>A0A210PZ59</accession>
<feature type="signal peptide" evidence="2">
    <location>
        <begin position="1"/>
        <end position="22"/>
    </location>
</feature>
<evidence type="ECO:0000313" key="5">
    <source>
        <dbReference type="Proteomes" id="UP000242188"/>
    </source>
</evidence>
<name>A0A210PZ59_MIZYE</name>
<proteinExistence type="predicted"/>
<evidence type="ECO:0000313" key="4">
    <source>
        <dbReference type="EMBL" id="OWF41762.1"/>
    </source>
</evidence>
<dbReference type="SUPFAM" id="SSF57362">
    <property type="entry name" value="BPTI-like"/>
    <property type="match status" value="1"/>
</dbReference>
<dbReference type="EMBL" id="NEDP02005357">
    <property type="protein sequence ID" value="OWF41762.1"/>
    <property type="molecule type" value="Genomic_DNA"/>
</dbReference>
<protein>
    <submittedName>
        <fullName evidence="4">Protease inhibitor LmKTT-1a</fullName>
    </submittedName>
</protein>
<dbReference type="Pfam" id="PF00014">
    <property type="entry name" value="Kunitz_BPTI"/>
    <property type="match status" value="1"/>
</dbReference>
<dbReference type="Proteomes" id="UP000242188">
    <property type="component" value="Unassembled WGS sequence"/>
</dbReference>
<dbReference type="OrthoDB" id="4473401at2759"/>
<dbReference type="SMART" id="SM00131">
    <property type="entry name" value="KU"/>
    <property type="match status" value="1"/>
</dbReference>
<comment type="caution">
    <text evidence="4">The sequence shown here is derived from an EMBL/GenBank/DDBJ whole genome shotgun (WGS) entry which is preliminary data.</text>
</comment>
<reference evidence="4 5" key="1">
    <citation type="journal article" date="2017" name="Nat. Ecol. Evol.">
        <title>Scallop genome provides insights into evolution of bilaterian karyotype and development.</title>
        <authorList>
            <person name="Wang S."/>
            <person name="Zhang J."/>
            <person name="Jiao W."/>
            <person name="Li J."/>
            <person name="Xun X."/>
            <person name="Sun Y."/>
            <person name="Guo X."/>
            <person name="Huan P."/>
            <person name="Dong B."/>
            <person name="Zhang L."/>
            <person name="Hu X."/>
            <person name="Sun X."/>
            <person name="Wang J."/>
            <person name="Zhao C."/>
            <person name="Wang Y."/>
            <person name="Wang D."/>
            <person name="Huang X."/>
            <person name="Wang R."/>
            <person name="Lv J."/>
            <person name="Li Y."/>
            <person name="Zhang Z."/>
            <person name="Liu B."/>
            <person name="Lu W."/>
            <person name="Hui Y."/>
            <person name="Liang J."/>
            <person name="Zhou Z."/>
            <person name="Hou R."/>
            <person name="Li X."/>
            <person name="Liu Y."/>
            <person name="Li H."/>
            <person name="Ning X."/>
            <person name="Lin Y."/>
            <person name="Zhao L."/>
            <person name="Xing Q."/>
            <person name="Dou J."/>
            <person name="Li Y."/>
            <person name="Mao J."/>
            <person name="Guo H."/>
            <person name="Dou H."/>
            <person name="Li T."/>
            <person name="Mu C."/>
            <person name="Jiang W."/>
            <person name="Fu Q."/>
            <person name="Fu X."/>
            <person name="Miao Y."/>
            <person name="Liu J."/>
            <person name="Yu Q."/>
            <person name="Li R."/>
            <person name="Liao H."/>
            <person name="Li X."/>
            <person name="Kong Y."/>
            <person name="Jiang Z."/>
            <person name="Chourrout D."/>
            <person name="Li R."/>
            <person name="Bao Z."/>
        </authorList>
    </citation>
    <scope>NUCLEOTIDE SEQUENCE [LARGE SCALE GENOMIC DNA]</scope>
    <source>
        <strain evidence="4 5">PY_sf001</strain>
    </source>
</reference>